<keyword evidence="2" id="KW-0548">Nucleotidyltransferase</keyword>
<gene>
    <name evidence="4" type="ORF">CJP74_05385</name>
</gene>
<keyword evidence="5" id="KW-1185">Reference proteome</keyword>
<dbReference type="InterPro" id="IPR050238">
    <property type="entry name" value="DNA_Rep/Repair_Clamp_Loader"/>
</dbReference>
<evidence type="ECO:0000256" key="3">
    <source>
        <dbReference type="ARBA" id="ARBA00049244"/>
    </source>
</evidence>
<dbReference type="EC" id="2.7.7.7" evidence="1"/>
<name>A0A3A1Y468_9GAMM</name>
<comment type="catalytic activity">
    <reaction evidence="3">
        <text>DNA(n) + a 2'-deoxyribonucleoside 5'-triphosphate = DNA(n+1) + diphosphate</text>
        <dbReference type="Rhea" id="RHEA:22508"/>
        <dbReference type="Rhea" id="RHEA-COMP:17339"/>
        <dbReference type="Rhea" id="RHEA-COMP:17340"/>
        <dbReference type="ChEBI" id="CHEBI:33019"/>
        <dbReference type="ChEBI" id="CHEBI:61560"/>
        <dbReference type="ChEBI" id="CHEBI:173112"/>
        <dbReference type="EC" id="2.7.7.7"/>
    </reaction>
</comment>
<dbReference type="SUPFAM" id="SSF52540">
    <property type="entry name" value="P-loop containing nucleoside triphosphate hydrolases"/>
    <property type="match status" value="1"/>
</dbReference>
<dbReference type="PANTHER" id="PTHR11669:SF8">
    <property type="entry name" value="DNA POLYMERASE III SUBUNIT DELTA"/>
    <property type="match status" value="1"/>
</dbReference>
<keyword evidence="2" id="KW-0808">Transferase</keyword>
<dbReference type="Proteomes" id="UP000266258">
    <property type="component" value="Unassembled WGS sequence"/>
</dbReference>
<keyword evidence="2" id="KW-0239">DNA-directed DNA polymerase</keyword>
<dbReference type="AlphaFoldDB" id="A0A3A1Y468"/>
<evidence type="ECO:0000256" key="1">
    <source>
        <dbReference type="ARBA" id="ARBA00012417"/>
    </source>
</evidence>
<accession>A0A3A1Y468</accession>
<dbReference type="Gene3D" id="3.40.50.300">
    <property type="entry name" value="P-loop containing nucleotide triphosphate hydrolases"/>
    <property type="match status" value="1"/>
</dbReference>
<dbReference type="EMBL" id="NRJH01000045">
    <property type="protein sequence ID" value="RIY32200.1"/>
    <property type="molecule type" value="Genomic_DNA"/>
</dbReference>
<protein>
    <recommendedName>
        <fullName evidence="1">DNA-directed DNA polymerase</fullName>
        <ecNumber evidence="1">2.7.7.7</ecNumber>
    </recommendedName>
</protein>
<reference evidence="4 5" key="1">
    <citation type="submission" date="2017-08" db="EMBL/GenBank/DDBJ databases">
        <title>Reclassification of Bisgaard taxon 37 and 44.</title>
        <authorList>
            <person name="Christensen H."/>
        </authorList>
    </citation>
    <scope>NUCLEOTIDE SEQUENCE [LARGE SCALE GENOMIC DNA]</scope>
    <source>
        <strain evidence="4 5">B96_4</strain>
    </source>
</reference>
<proteinExistence type="predicted"/>
<dbReference type="PANTHER" id="PTHR11669">
    <property type="entry name" value="REPLICATION FACTOR C / DNA POLYMERASE III GAMMA-TAU SUBUNIT"/>
    <property type="match status" value="1"/>
</dbReference>
<evidence type="ECO:0000313" key="5">
    <source>
        <dbReference type="Proteomes" id="UP000266258"/>
    </source>
</evidence>
<comment type="caution">
    <text evidence="4">The sequence shown here is derived from an EMBL/GenBank/DDBJ whole genome shotgun (WGS) entry which is preliminary data.</text>
</comment>
<dbReference type="Pfam" id="PF13177">
    <property type="entry name" value="DNA_pol3_delta2"/>
    <property type="match status" value="1"/>
</dbReference>
<dbReference type="GO" id="GO:0003887">
    <property type="term" value="F:DNA-directed DNA polymerase activity"/>
    <property type="evidence" value="ECO:0007669"/>
    <property type="project" value="UniProtKB-KW"/>
</dbReference>
<evidence type="ECO:0000313" key="4">
    <source>
        <dbReference type="EMBL" id="RIY32200.1"/>
    </source>
</evidence>
<sequence length="371" mass="42168">MYPWLQKTYDFLVDSYHANKLHHAYLLVFDGDIGQEELIARFSQFLLCKENQNHELREACGKCRACQAYSLKSNTDLFDLHLDDPSKAISIDTVRTMIDRVGLEPSISSQNVVTILDASKLGTKPANAMLKTLEEPPPHTVFLIGLPAGFSILPTIRSRCLVLHLPQPDQEQIEEFLTAKEIHQPERSYLKSLAPGQPALMLKMQEKNFVRSFLQLNQHLLQLFSNLEVDDFVAAFDCKDSEVFIWQLEALSKTLTYAGKKFFLNSNDTFDALDAVINFEQNSAFALAVEHIQQNLQKDSDVEKLYDLVDRLLVLQTQLKLFTPQLGVEGSLLGIAYKVASLTALFAYSLMNISDAQTFYRQQLEEQKLKN</sequence>
<organism evidence="4 5">
    <name type="scientific">Psittacicella melopsittaci</name>
    <dbReference type="NCBI Taxonomy" id="2028576"/>
    <lineage>
        <taxon>Bacteria</taxon>
        <taxon>Pseudomonadati</taxon>
        <taxon>Pseudomonadota</taxon>
        <taxon>Gammaproteobacteria</taxon>
        <taxon>Pasteurellales</taxon>
        <taxon>Psittacicellaceae</taxon>
        <taxon>Psittacicella</taxon>
    </lineage>
</organism>
<dbReference type="InterPro" id="IPR027417">
    <property type="entry name" value="P-loop_NTPase"/>
</dbReference>
<dbReference type="RefSeq" id="WP_119497258.1">
    <property type="nucleotide sequence ID" value="NZ_NRJH01000045.1"/>
</dbReference>
<dbReference type="GO" id="GO:0006261">
    <property type="term" value="P:DNA-templated DNA replication"/>
    <property type="evidence" value="ECO:0007669"/>
    <property type="project" value="TreeGrafter"/>
</dbReference>
<dbReference type="OrthoDB" id="9811073at2"/>
<evidence type="ECO:0000256" key="2">
    <source>
        <dbReference type="ARBA" id="ARBA00022932"/>
    </source>
</evidence>